<dbReference type="RefSeq" id="WP_073149714.1">
    <property type="nucleotide sequence ID" value="NZ_FRAG01000024.1"/>
</dbReference>
<dbReference type="PANTHER" id="PTHR32022">
    <property type="entry name" value="D-GLUTAMATE CYCLASE, MITOCHONDRIAL"/>
    <property type="match status" value="1"/>
</dbReference>
<dbReference type="STRING" id="1121301.SAMN02745912_02155"/>
<organism evidence="2 3">
    <name type="scientific">Paramaledivibacter caminithermalis (strain DSM 15212 / CIP 107654 / DViRD3)</name>
    <name type="common">Clostridium caminithermale</name>
    <dbReference type="NCBI Taxonomy" id="1121301"/>
    <lineage>
        <taxon>Bacteria</taxon>
        <taxon>Bacillati</taxon>
        <taxon>Bacillota</taxon>
        <taxon>Clostridia</taxon>
        <taxon>Peptostreptococcales</taxon>
        <taxon>Caminicellaceae</taxon>
        <taxon>Paramaledivibacter</taxon>
    </lineage>
</organism>
<protein>
    <recommendedName>
        <fullName evidence="1">D-glutamate cyclase-like C-terminal domain-containing protein</fullName>
    </recommendedName>
</protein>
<dbReference type="InterPro" id="IPR025504">
    <property type="entry name" value="GLUCM_C"/>
</dbReference>
<dbReference type="Pfam" id="PF14336">
    <property type="entry name" value="GLUCM-like_C"/>
    <property type="match status" value="1"/>
</dbReference>
<evidence type="ECO:0000259" key="1">
    <source>
        <dbReference type="Pfam" id="PF14336"/>
    </source>
</evidence>
<name>A0A1M6PH90_PARC5</name>
<dbReference type="AlphaFoldDB" id="A0A1M6PH90"/>
<gene>
    <name evidence="2" type="ORF">SAMN02745912_02155</name>
</gene>
<evidence type="ECO:0000313" key="2">
    <source>
        <dbReference type="EMBL" id="SHK07260.1"/>
    </source>
</evidence>
<proteinExistence type="predicted"/>
<evidence type="ECO:0000313" key="3">
    <source>
        <dbReference type="Proteomes" id="UP000184465"/>
    </source>
</evidence>
<dbReference type="EMBL" id="FRAG01000024">
    <property type="protein sequence ID" value="SHK07260.1"/>
    <property type="molecule type" value="Genomic_DNA"/>
</dbReference>
<sequence length="300" mass="32717">MNRNYFKEIENIIKKNLEQRGMGKINLIGELEKGAMDLVTSSTILIVTGFVIRDTLTGETDGPIGAISLSSALKQLGKKVILVTDIYSQDIMYSCCLAKGITVPIEIIPCEEAEEFCNNLLQKYKPSHIVAIERPGRAKDGRCYSMRGEDLSDIVPNTDILFERAKELRIATLAVGDGGNEIGMGKVSDFVINSVDKGEKICAVISTDYLIVAGVSNWGGHALVAALSLLTNRMLLHDSKTEKQILESMIKVGAVDGCTKKSTLSVDGLSLEDNIEILEGLRNIVYTALKTLQESKLYIG</sequence>
<dbReference type="PANTHER" id="PTHR32022:SF10">
    <property type="entry name" value="D-GLUTAMATE CYCLASE, MITOCHONDRIAL"/>
    <property type="match status" value="1"/>
</dbReference>
<dbReference type="OrthoDB" id="1668885at2"/>
<dbReference type="Proteomes" id="UP000184465">
    <property type="component" value="Unassembled WGS sequence"/>
</dbReference>
<reference evidence="2 3" key="1">
    <citation type="submission" date="2016-11" db="EMBL/GenBank/DDBJ databases">
        <authorList>
            <person name="Jaros S."/>
            <person name="Januszkiewicz K."/>
            <person name="Wedrychowicz H."/>
        </authorList>
    </citation>
    <scope>NUCLEOTIDE SEQUENCE [LARGE SCALE GENOMIC DNA]</scope>
    <source>
        <strain evidence="2 3">DSM 15212</strain>
    </source>
</reference>
<keyword evidence="3" id="KW-1185">Reference proteome</keyword>
<dbReference type="Gene3D" id="3.90.1640.20">
    <property type="entry name" value="TON_0340"/>
    <property type="match status" value="1"/>
</dbReference>
<accession>A0A1M6PH90</accession>
<feature type="domain" description="D-glutamate cyclase-like C-terminal" evidence="1">
    <location>
        <begin position="9"/>
        <end position="282"/>
    </location>
</feature>